<feature type="compositionally biased region" description="Gly residues" evidence="1">
    <location>
        <begin position="434"/>
        <end position="454"/>
    </location>
</feature>
<dbReference type="InterPro" id="IPR036689">
    <property type="entry name" value="ESAT-6-like_sf"/>
</dbReference>
<evidence type="ECO:0000313" key="3">
    <source>
        <dbReference type="Proteomes" id="UP000288351"/>
    </source>
</evidence>
<dbReference type="EMBL" id="BHXC01000007">
    <property type="protein sequence ID" value="GCB93931.1"/>
    <property type="molecule type" value="Genomic_DNA"/>
</dbReference>
<gene>
    <name evidence="2" type="ORF">SALB_06722</name>
</gene>
<feature type="region of interest" description="Disordered" evidence="1">
    <location>
        <begin position="199"/>
        <end position="521"/>
    </location>
</feature>
<evidence type="ECO:0008006" key="4">
    <source>
        <dbReference type="Google" id="ProtNLM"/>
    </source>
</evidence>
<dbReference type="Gene3D" id="1.20.1260.20">
    <property type="entry name" value="PPE superfamily"/>
    <property type="match status" value="1"/>
</dbReference>
<organism evidence="2 3">
    <name type="scientific">Streptomyces noursei</name>
    <name type="common">Streptomyces albulus</name>
    <dbReference type="NCBI Taxonomy" id="1971"/>
    <lineage>
        <taxon>Bacteria</taxon>
        <taxon>Bacillati</taxon>
        <taxon>Actinomycetota</taxon>
        <taxon>Actinomycetes</taxon>
        <taxon>Kitasatosporales</taxon>
        <taxon>Streptomycetaceae</taxon>
        <taxon>Streptomyces</taxon>
    </lineage>
</organism>
<accession>A0A401R8G3</accession>
<feature type="compositionally biased region" description="Low complexity" evidence="1">
    <location>
        <begin position="460"/>
        <end position="476"/>
    </location>
</feature>
<dbReference type="InterPro" id="IPR038332">
    <property type="entry name" value="PPE_sf"/>
</dbReference>
<feature type="compositionally biased region" description="Gly residues" evidence="1">
    <location>
        <begin position="239"/>
        <end position="251"/>
    </location>
</feature>
<protein>
    <recommendedName>
        <fullName evidence="4">WXG100 family type VII secretion target</fullName>
    </recommendedName>
</protein>
<feature type="compositionally biased region" description="Gly residues" evidence="1">
    <location>
        <begin position="311"/>
        <end position="427"/>
    </location>
</feature>
<comment type="caution">
    <text evidence="2">The sequence shown here is derived from an EMBL/GenBank/DDBJ whole genome shotgun (WGS) entry which is preliminary data.</text>
</comment>
<feature type="compositionally biased region" description="Basic and acidic residues" evidence="1">
    <location>
        <begin position="215"/>
        <end position="229"/>
    </location>
</feature>
<name>A0A401R8G3_STRNR</name>
<dbReference type="SUPFAM" id="SSF140453">
    <property type="entry name" value="EsxAB dimer-like"/>
    <property type="match status" value="1"/>
</dbReference>
<evidence type="ECO:0000313" key="2">
    <source>
        <dbReference type="EMBL" id="GCB93931.1"/>
    </source>
</evidence>
<dbReference type="Proteomes" id="UP000288351">
    <property type="component" value="Unassembled WGS sequence"/>
</dbReference>
<sequence length="521" mass="51756">MSGDTGGVPTDRYVDTMFYTKFNLNNLDSLKSMLDGASVQTVRDVARNWQLLHDDLVGEDGQGGIQKRFTDAVNKVMESWHGEAANRFQKKAQEIVENFQNGAPFAVQTAKVMGATAQDLQKAVDKVSTTDDGWNWSDDVWGEMPWSDQIDDDDLDKALKSGASTGGILEANKDNLSSHQKKRLEAAVAMETLGTSYMTRATGLRQPGAGNPGQRYRDDRQSEHPDQKDLGGMPMPMGLGSGPGGGGGGGNLKIPTRGMKSATPKMPETPKMPDQQGISGGLGSMKPHTPDVKTGLDGLGGGTGIKIPNAGGPGPGMGGGTGVHIPSGGGGGGGIPGIPGGGMPGRGLPTGGLGGVKSGPGGTAGVKNGPGGTGGVKSGPGGTGATGGTGARSGRPGMPGMGGAHAGGGGKGAGGRGGGGVSGGGGAQARQKGGIVGSTGGKTSGGSGTQGGSGLHRSRGGAAAGTNSGSGRRPAGMMGGAHGAHGAKGKGEGQNGNRPDYLVEDEETWTPERNVAPRVIE</sequence>
<proteinExistence type="predicted"/>
<reference evidence="2 3" key="1">
    <citation type="journal article" date="2019" name="Microbiol. Resour. Announc.">
        <title>Draft Genome Sequence of the Most Traditional epsilon-Poly-l-Lysine Producer, Streptomyces albulus NBRC14147.</title>
        <authorList>
            <person name="Yamanaka K."/>
            <person name="Hamano Y."/>
        </authorList>
    </citation>
    <scope>NUCLEOTIDE SEQUENCE [LARGE SCALE GENOMIC DNA]</scope>
    <source>
        <strain evidence="2 3">NBRC 14147</strain>
    </source>
</reference>
<evidence type="ECO:0000256" key="1">
    <source>
        <dbReference type="SAM" id="MobiDB-lite"/>
    </source>
</evidence>
<dbReference type="AlphaFoldDB" id="A0A401R8G3"/>